<evidence type="ECO:0000256" key="1">
    <source>
        <dbReference type="SAM" id="Phobius"/>
    </source>
</evidence>
<protein>
    <submittedName>
        <fullName evidence="3">Glycoside hydrolase family 78 protein</fullName>
    </submittedName>
</protein>
<dbReference type="Gene3D" id="1.50.10.10">
    <property type="match status" value="1"/>
</dbReference>
<evidence type="ECO:0000259" key="2">
    <source>
        <dbReference type="Pfam" id="PF17389"/>
    </source>
</evidence>
<keyword evidence="3" id="KW-0378">Hydrolase</keyword>
<name>A0A6A6ETV5_9PEZI</name>
<gene>
    <name evidence="3" type="ORF">K469DRAFT_193499</name>
</gene>
<feature type="domain" description="Alpha-L-rhamnosidase six-hairpin glycosidase" evidence="2">
    <location>
        <begin position="303"/>
        <end position="520"/>
    </location>
</feature>
<dbReference type="InterPro" id="IPR008928">
    <property type="entry name" value="6-hairpin_glycosidase_sf"/>
</dbReference>
<dbReference type="Gene3D" id="2.60.420.10">
    <property type="entry name" value="Maltose phosphorylase, domain 3"/>
    <property type="match status" value="1"/>
</dbReference>
<dbReference type="PANTHER" id="PTHR34987">
    <property type="entry name" value="C, PUTATIVE (AFU_ORTHOLOGUE AFUA_3G02880)-RELATED"/>
    <property type="match status" value="1"/>
</dbReference>
<accession>A0A6A6ETV5</accession>
<reference evidence="3" key="1">
    <citation type="journal article" date="2020" name="Stud. Mycol.">
        <title>101 Dothideomycetes genomes: a test case for predicting lifestyles and emergence of pathogens.</title>
        <authorList>
            <person name="Haridas S."/>
            <person name="Albert R."/>
            <person name="Binder M."/>
            <person name="Bloem J."/>
            <person name="Labutti K."/>
            <person name="Salamov A."/>
            <person name="Andreopoulos B."/>
            <person name="Baker S."/>
            <person name="Barry K."/>
            <person name="Bills G."/>
            <person name="Bluhm B."/>
            <person name="Cannon C."/>
            <person name="Castanera R."/>
            <person name="Culley D."/>
            <person name="Daum C."/>
            <person name="Ezra D."/>
            <person name="Gonzalez J."/>
            <person name="Henrissat B."/>
            <person name="Kuo A."/>
            <person name="Liang C."/>
            <person name="Lipzen A."/>
            <person name="Lutzoni F."/>
            <person name="Magnuson J."/>
            <person name="Mondo S."/>
            <person name="Nolan M."/>
            <person name="Ohm R."/>
            <person name="Pangilinan J."/>
            <person name="Park H.-J."/>
            <person name="Ramirez L."/>
            <person name="Alfaro M."/>
            <person name="Sun H."/>
            <person name="Tritt A."/>
            <person name="Yoshinaga Y."/>
            <person name="Zwiers L.-H."/>
            <person name="Turgeon B."/>
            <person name="Goodwin S."/>
            <person name="Spatafora J."/>
            <person name="Crous P."/>
            <person name="Grigoriev I."/>
        </authorList>
    </citation>
    <scope>NUCLEOTIDE SEQUENCE</scope>
    <source>
        <strain evidence="3">CBS 207.26</strain>
    </source>
</reference>
<dbReference type="SUPFAM" id="SSF48208">
    <property type="entry name" value="Six-hairpin glycosidases"/>
    <property type="match status" value="1"/>
</dbReference>
<dbReference type="PANTHER" id="PTHR34987:SF6">
    <property type="entry name" value="ALPHA-L-RHAMNOSIDASE SIX-HAIRPIN GLYCOSIDASE DOMAIN-CONTAINING PROTEIN"/>
    <property type="match status" value="1"/>
</dbReference>
<dbReference type="GO" id="GO:0016787">
    <property type="term" value="F:hydrolase activity"/>
    <property type="evidence" value="ECO:0007669"/>
    <property type="project" value="UniProtKB-KW"/>
</dbReference>
<sequence>MSSRGHLDRNVNSKVPTLLETPVFRAGFFFLILYIIVLASHPNLDFVVDLSRSSLRALQSAPSTLLALSGSGWAKTQTKTIQYQDYVLAPASRTLHPVSVYKVNGTVSGAQSLVMGSLGSAVFHNKSALTLDYGKNIAGVVSLLIGDASAAMQGIGITFSESSLWISGLGSDATAESGIDEILWIRPTSPGTYTVSREHERGAFRYLSLVHNSSGALEVKEVTTYFTAMPHYGEDQLRSYTGYFHCDDELINRIWYAGAYTNQLCTIDAKHGNSYVHLDTVTSLMSGDSVPGRTWYNNFTITNGTSALVDGAKRDRLVFSADMVTALPGIVTSTYDLITVKNSLDSLFALQDTSTGQLPYVGSGYPLMYSATYHLYTLIVLADYYLYSGDIAYVHGLWEQYKLALNFSLRSIDDSGLMDVNSPHDWLRFGMGGHNIEANAILYHTLHRAIELANALKDPSMVQTWQAHATGIKLAANALLWDPVQGMYRDNETASSLMPQDGNVWAVLSNLTASASQIESISAHLAGRWTAFGAPAPEAGDAICPFVAGLELRAHLVAGNAQHAVDLVRKMWGYMLEGPSMTNSTLVEGYAVDGSLRYKPYSNDAKISHAHGWSTGPTSVLTFQIAGIQLLEAAGKTWRIEPSLGDLRRVEAGFATVVGRFKVDAARGYGTVWMKISFETPLGTKGSLSVEHPECKGLVEVQNVCGYGEQTKSIPITKKRSTRERIAVNDLEGGIWHVVVLCNE</sequence>
<evidence type="ECO:0000313" key="4">
    <source>
        <dbReference type="Proteomes" id="UP000800200"/>
    </source>
</evidence>
<dbReference type="Proteomes" id="UP000800200">
    <property type="component" value="Unassembled WGS sequence"/>
</dbReference>
<keyword evidence="1" id="KW-0472">Membrane</keyword>
<proteinExistence type="predicted"/>
<feature type="transmembrane region" description="Helical" evidence="1">
    <location>
        <begin position="23"/>
        <end position="44"/>
    </location>
</feature>
<organism evidence="3 4">
    <name type="scientific">Zopfia rhizophila CBS 207.26</name>
    <dbReference type="NCBI Taxonomy" id="1314779"/>
    <lineage>
        <taxon>Eukaryota</taxon>
        <taxon>Fungi</taxon>
        <taxon>Dikarya</taxon>
        <taxon>Ascomycota</taxon>
        <taxon>Pezizomycotina</taxon>
        <taxon>Dothideomycetes</taxon>
        <taxon>Dothideomycetes incertae sedis</taxon>
        <taxon>Zopfiaceae</taxon>
        <taxon>Zopfia</taxon>
    </lineage>
</organism>
<dbReference type="OrthoDB" id="10036721at2759"/>
<evidence type="ECO:0000313" key="3">
    <source>
        <dbReference type="EMBL" id="KAF2194219.1"/>
    </source>
</evidence>
<dbReference type="InterPro" id="IPR035396">
    <property type="entry name" value="Bac_rhamnosid6H"/>
</dbReference>
<dbReference type="AlphaFoldDB" id="A0A6A6ETV5"/>
<dbReference type="GO" id="GO:0005975">
    <property type="term" value="P:carbohydrate metabolic process"/>
    <property type="evidence" value="ECO:0007669"/>
    <property type="project" value="InterPro"/>
</dbReference>
<keyword evidence="1" id="KW-0812">Transmembrane</keyword>
<dbReference type="Pfam" id="PF17389">
    <property type="entry name" value="Bac_rhamnosid6H"/>
    <property type="match status" value="1"/>
</dbReference>
<dbReference type="EMBL" id="ML994612">
    <property type="protein sequence ID" value="KAF2194219.1"/>
    <property type="molecule type" value="Genomic_DNA"/>
</dbReference>
<dbReference type="InterPro" id="IPR012341">
    <property type="entry name" value="6hp_glycosidase-like_sf"/>
</dbReference>
<keyword evidence="1" id="KW-1133">Transmembrane helix</keyword>
<keyword evidence="4" id="KW-1185">Reference proteome</keyword>